<dbReference type="STRING" id="559298.A0A179USN1"/>
<dbReference type="KEGG" id="bgh:BDBG_06068"/>
<dbReference type="InterPro" id="IPR023631">
    <property type="entry name" value="Amidase_dom"/>
</dbReference>
<dbReference type="RefSeq" id="XP_031579662.1">
    <property type="nucleotide sequence ID" value="XM_031722436.1"/>
</dbReference>
<dbReference type="EMBL" id="GG657462">
    <property type="protein sequence ID" value="OAT11106.1"/>
    <property type="molecule type" value="Genomic_DNA"/>
</dbReference>
<dbReference type="Pfam" id="PF01425">
    <property type="entry name" value="Amidase"/>
    <property type="match status" value="1"/>
</dbReference>
<evidence type="ECO:0000259" key="1">
    <source>
        <dbReference type="Pfam" id="PF01425"/>
    </source>
</evidence>
<dbReference type="InterPro" id="IPR036928">
    <property type="entry name" value="AS_sf"/>
</dbReference>
<dbReference type="GeneID" id="8509061"/>
<reference evidence="3" key="1">
    <citation type="journal article" date="2015" name="PLoS Genet.">
        <title>The dynamic genome and transcriptome of the human fungal pathogen Blastomyces and close relative Emmonsia.</title>
        <authorList>
            <person name="Munoz J.F."/>
            <person name="Gauthier G.M."/>
            <person name="Desjardins C.A."/>
            <person name="Gallo J.E."/>
            <person name="Holder J."/>
            <person name="Sullivan T.D."/>
            <person name="Marty A.J."/>
            <person name="Carmen J.C."/>
            <person name="Chen Z."/>
            <person name="Ding L."/>
            <person name="Gujja S."/>
            <person name="Magrini V."/>
            <person name="Misas E."/>
            <person name="Mitreva M."/>
            <person name="Priest M."/>
            <person name="Saif S."/>
            <person name="Whiston E.A."/>
            <person name="Young S."/>
            <person name="Zeng Q."/>
            <person name="Goldman W.E."/>
            <person name="Mardis E.R."/>
            <person name="Taylor J.W."/>
            <person name="McEwen J.G."/>
            <person name="Clay O.K."/>
            <person name="Klein B.S."/>
            <person name="Cuomo C.A."/>
        </authorList>
    </citation>
    <scope>NUCLEOTIDE SEQUENCE [LARGE SCALE GENOMIC DNA]</scope>
    <source>
        <strain evidence="3">SLH14081</strain>
    </source>
</reference>
<accession>A0A179USN1</accession>
<feature type="domain" description="Amidase" evidence="1">
    <location>
        <begin position="45"/>
        <end position="496"/>
    </location>
</feature>
<keyword evidence="3" id="KW-1185">Reference proteome</keyword>
<dbReference type="OrthoDB" id="566138at2759"/>
<dbReference type="SUPFAM" id="SSF75304">
    <property type="entry name" value="Amidase signature (AS) enzymes"/>
    <property type="match status" value="1"/>
</dbReference>
<dbReference type="AlphaFoldDB" id="A0A179USN1"/>
<dbReference type="VEuPathDB" id="FungiDB:BDBG_06068"/>
<dbReference type="PANTHER" id="PTHR42678:SF34">
    <property type="entry name" value="OS04G0183300 PROTEIN"/>
    <property type="match status" value="1"/>
</dbReference>
<organism evidence="2 3">
    <name type="scientific">Blastomyces gilchristii (strain SLH14081)</name>
    <name type="common">Blastomyces dermatitidis</name>
    <dbReference type="NCBI Taxonomy" id="559298"/>
    <lineage>
        <taxon>Eukaryota</taxon>
        <taxon>Fungi</taxon>
        <taxon>Dikarya</taxon>
        <taxon>Ascomycota</taxon>
        <taxon>Pezizomycotina</taxon>
        <taxon>Eurotiomycetes</taxon>
        <taxon>Eurotiomycetidae</taxon>
        <taxon>Onygenales</taxon>
        <taxon>Ajellomycetaceae</taxon>
        <taxon>Blastomyces</taxon>
    </lineage>
</organism>
<dbReference type="PANTHER" id="PTHR42678">
    <property type="entry name" value="AMIDASE"/>
    <property type="match status" value="1"/>
</dbReference>
<name>A0A179USN1_BLAGS</name>
<evidence type="ECO:0000313" key="3">
    <source>
        <dbReference type="Proteomes" id="UP000002038"/>
    </source>
</evidence>
<dbReference type="Gene3D" id="3.90.1300.10">
    <property type="entry name" value="Amidase signature (AS) domain"/>
    <property type="match status" value="1"/>
</dbReference>
<sequence length="527" mass="55849">MRSSTSPAGVGSLSVDPPQPHNAGFSLSLRYYELSDAITSHGEFASAYIGRIADVNSTLQVVAELNPDAIAIARRLDVERKHGKLRGPLHGLPVLIKGNIGVADKMNTTSGSYALLGAELPEDSTVVAKLREAGVIILGMAGLSEWANFRSFNSSNGWSAYGGQVTGAYVPKQDPSGSSSGSGVASDLGLSFATLGTETSGSIVSPSGQNNIAGIKPTVGLTSRYLVVPISQHMDTIGPMARTVKDAAKLLQVIAGPDLNDNYTSAFPFDHVPNYVAACQRSSLKGKRIGLPTNVLEQVAPEILDNFNAAVKVMTDSGAIIVKDANYSALEESNTSPLPGEVFSADFVNDIANYFSKLQTNPNNINTLSDLRDFTQAFPLEAYPDRNTGSWGGALALGYNNTSPEFWPKYQNALQLAGEGGVLGALRRNKLDAIVLPSSLASIGPGILGSPIVTVPMGAWPVGTEVVTTPRDLVLWAPGVPMGLSFLGDFWSEEALIGMAYAYEQKSLKRKTLSRYIEPKTELKDVV</sequence>
<gene>
    <name evidence="2" type="ORF">BDBG_06068</name>
</gene>
<evidence type="ECO:0000313" key="2">
    <source>
        <dbReference type="EMBL" id="OAT11106.1"/>
    </source>
</evidence>
<dbReference type="Proteomes" id="UP000002038">
    <property type="component" value="Unassembled WGS sequence"/>
</dbReference>
<proteinExistence type="predicted"/>
<protein>
    <submittedName>
        <fullName evidence="2">Amidase</fullName>
    </submittedName>
</protein>